<dbReference type="PIRSF" id="PIRSF039131">
    <property type="entry name" value="Parvin"/>
    <property type="match status" value="1"/>
</dbReference>
<dbReference type="EMBL" id="JBHFQA010000009">
    <property type="protein sequence ID" value="KAL2093857.1"/>
    <property type="molecule type" value="Genomic_DNA"/>
</dbReference>
<proteinExistence type="inferred from homology"/>
<accession>A0ABD1K3Z9</accession>
<keyword evidence="8" id="KW-0206">Cytoskeleton</keyword>
<dbReference type="FunFam" id="1.10.418.10:FF:000011">
    <property type="entry name" value="Parvin, beta"/>
    <property type="match status" value="1"/>
</dbReference>
<dbReference type="GO" id="GO:0003779">
    <property type="term" value="F:actin binding"/>
    <property type="evidence" value="ECO:0007669"/>
    <property type="project" value="UniProtKB-KW"/>
</dbReference>
<evidence type="ECO:0000256" key="5">
    <source>
        <dbReference type="ARBA" id="ARBA00022737"/>
    </source>
</evidence>
<evidence type="ECO:0000256" key="4">
    <source>
        <dbReference type="ARBA" id="ARBA00022490"/>
    </source>
</evidence>
<keyword evidence="5" id="KW-0677">Repeat</keyword>
<comment type="caution">
    <text evidence="11">The sequence shown here is derived from an EMBL/GenBank/DDBJ whole genome shotgun (WGS) entry which is preliminary data.</text>
</comment>
<evidence type="ECO:0000256" key="2">
    <source>
        <dbReference type="ARBA" id="ARBA00004245"/>
    </source>
</evidence>
<keyword evidence="7" id="KW-0009">Actin-binding</keyword>
<dbReference type="FunFam" id="1.10.418.10:FF:000015">
    <property type="entry name" value="Parvin beta"/>
    <property type="match status" value="1"/>
</dbReference>
<dbReference type="InterPro" id="IPR028433">
    <property type="entry name" value="Parvin"/>
</dbReference>
<dbReference type="Pfam" id="PF00307">
    <property type="entry name" value="CH"/>
    <property type="match status" value="2"/>
</dbReference>
<evidence type="ECO:0000256" key="9">
    <source>
        <dbReference type="SAM" id="MobiDB-lite"/>
    </source>
</evidence>
<name>A0ABD1K3Z9_9TELE</name>
<evidence type="ECO:0000256" key="6">
    <source>
        <dbReference type="ARBA" id="ARBA00022889"/>
    </source>
</evidence>
<comment type="subcellular location">
    <subcellularLocation>
        <location evidence="2">Cytoplasm</location>
        <location evidence="2">Cytoskeleton</location>
    </subcellularLocation>
    <subcellularLocation>
        <location evidence="1">Cytoplasm</location>
        <location evidence="1">Myofibril</location>
        <location evidence="1">Sarcomere</location>
        <location evidence="1">Z line</location>
    </subcellularLocation>
</comment>
<dbReference type="GO" id="GO:0007155">
    <property type="term" value="P:cell adhesion"/>
    <property type="evidence" value="ECO:0007669"/>
    <property type="project" value="UniProtKB-KW"/>
</dbReference>
<dbReference type="PANTHER" id="PTHR12114">
    <property type="entry name" value="PARVIN"/>
    <property type="match status" value="1"/>
</dbReference>
<organism evidence="11 12">
    <name type="scientific">Coilia grayii</name>
    <name type="common">Gray's grenadier anchovy</name>
    <dbReference type="NCBI Taxonomy" id="363190"/>
    <lineage>
        <taxon>Eukaryota</taxon>
        <taxon>Metazoa</taxon>
        <taxon>Chordata</taxon>
        <taxon>Craniata</taxon>
        <taxon>Vertebrata</taxon>
        <taxon>Euteleostomi</taxon>
        <taxon>Actinopterygii</taxon>
        <taxon>Neopterygii</taxon>
        <taxon>Teleostei</taxon>
        <taxon>Clupei</taxon>
        <taxon>Clupeiformes</taxon>
        <taxon>Clupeoidei</taxon>
        <taxon>Engraulidae</taxon>
        <taxon>Coilinae</taxon>
        <taxon>Coilia</taxon>
    </lineage>
</organism>
<evidence type="ECO:0000256" key="8">
    <source>
        <dbReference type="ARBA" id="ARBA00023212"/>
    </source>
</evidence>
<dbReference type="InterPro" id="IPR036872">
    <property type="entry name" value="CH_dom_sf"/>
</dbReference>
<dbReference type="GO" id="GO:0030018">
    <property type="term" value="C:Z disc"/>
    <property type="evidence" value="ECO:0007669"/>
    <property type="project" value="UniProtKB-SubCell"/>
</dbReference>
<dbReference type="GO" id="GO:0005856">
    <property type="term" value="C:cytoskeleton"/>
    <property type="evidence" value="ECO:0007669"/>
    <property type="project" value="UniProtKB-SubCell"/>
</dbReference>
<protein>
    <recommendedName>
        <fullName evidence="10">Calponin-homology (CH) domain-containing protein</fullName>
    </recommendedName>
</protein>
<dbReference type="Proteomes" id="UP001591681">
    <property type="component" value="Unassembled WGS sequence"/>
</dbReference>
<comment type="similarity">
    <text evidence="3">Belongs to the parvin family.</text>
</comment>
<dbReference type="PANTHER" id="PTHR12114:SF1">
    <property type="entry name" value="GAMMA-PARVIN"/>
    <property type="match status" value="1"/>
</dbReference>
<evidence type="ECO:0000259" key="10">
    <source>
        <dbReference type="PROSITE" id="PS50021"/>
    </source>
</evidence>
<feature type="domain" description="Calponin-homology (CH)" evidence="10">
    <location>
        <begin position="32"/>
        <end position="139"/>
    </location>
</feature>
<sequence length="319" mass="35955">MEEDLDLRAYEPQLGEKRQIIQPTCLNDPKLKILKEVLVDWINATLKAEHIVVLSLEEDLFDGLVLHHLLGRLANEHVSVEEIAVTTEAQVRKLGIILEILNNKLGVSDETAKWSVSLIHSKELLATLHLLVAIVKRFQPDLALPPNVCVEVVSFEVSRSGIKSDKHIEHITEGWSDPDKGSDKVSEGRKDSQKEDLIDELMLLEPHKISAFKQAILHFVNKNMSPLGLQVMEIEKQFADGVILLLLIGQLEGFFIPLYEFILSPASDPEMLHNVTLALEILSDRDIQLDNVDPQGIVSQDVKSTLRVLYALFKKHKSR</sequence>
<feature type="region of interest" description="Disordered" evidence="9">
    <location>
        <begin position="172"/>
        <end position="191"/>
    </location>
</feature>
<evidence type="ECO:0000256" key="1">
    <source>
        <dbReference type="ARBA" id="ARBA00004216"/>
    </source>
</evidence>
<dbReference type="InterPro" id="IPR001715">
    <property type="entry name" value="CH_dom"/>
</dbReference>
<gene>
    <name evidence="11" type="ORF">ACEWY4_011169</name>
</gene>
<dbReference type="PROSITE" id="PS50021">
    <property type="entry name" value="CH"/>
    <property type="match status" value="2"/>
</dbReference>
<dbReference type="SUPFAM" id="SSF47576">
    <property type="entry name" value="Calponin-homology domain, CH-domain"/>
    <property type="match status" value="1"/>
</dbReference>
<evidence type="ECO:0000313" key="11">
    <source>
        <dbReference type="EMBL" id="KAL2093857.1"/>
    </source>
</evidence>
<keyword evidence="4" id="KW-0963">Cytoplasm</keyword>
<reference evidence="11 12" key="1">
    <citation type="submission" date="2024-09" db="EMBL/GenBank/DDBJ databases">
        <title>A chromosome-level genome assembly of Gray's grenadier anchovy, Coilia grayii.</title>
        <authorList>
            <person name="Fu Z."/>
        </authorList>
    </citation>
    <scope>NUCLEOTIDE SEQUENCE [LARGE SCALE GENOMIC DNA]</scope>
    <source>
        <strain evidence="11">G4</strain>
        <tissue evidence="11">Muscle</tissue>
    </source>
</reference>
<evidence type="ECO:0000256" key="3">
    <source>
        <dbReference type="ARBA" id="ARBA00005666"/>
    </source>
</evidence>
<keyword evidence="12" id="KW-1185">Reference proteome</keyword>
<dbReference type="Gene3D" id="1.10.418.10">
    <property type="entry name" value="Calponin-like domain"/>
    <property type="match status" value="2"/>
</dbReference>
<evidence type="ECO:0000256" key="7">
    <source>
        <dbReference type="ARBA" id="ARBA00023203"/>
    </source>
</evidence>
<feature type="domain" description="Calponin-homology (CH)" evidence="10">
    <location>
        <begin position="210"/>
        <end position="317"/>
    </location>
</feature>
<evidence type="ECO:0000313" key="12">
    <source>
        <dbReference type="Proteomes" id="UP001591681"/>
    </source>
</evidence>
<keyword evidence="6" id="KW-0130">Cell adhesion</keyword>
<dbReference type="AlphaFoldDB" id="A0ABD1K3Z9"/>